<evidence type="ECO:0008006" key="3">
    <source>
        <dbReference type="Google" id="ProtNLM"/>
    </source>
</evidence>
<protein>
    <recommendedName>
        <fullName evidence="3">PDZ domain-containing protein</fullName>
    </recommendedName>
</protein>
<dbReference type="PANTHER" id="PTHR45980">
    <property type="match status" value="1"/>
</dbReference>
<sequence>MEQRISSEKFADASSAMSLRGLVTDFDFEKVFQQIYTDGKFVEVQLECKWLMFCNGCVYFSGLPILVFEWQKMENPDFCMAMGVKSDQNGILATQVEATAPEFEVLKSSDIILSFNGVDIGNDGTGSCCQKELKKLRKHPGVLQRWILKFDLMLNMVVIFRTGTAKAATADFLATRCIPSAMSDDLKT</sequence>
<dbReference type="AlphaFoldDB" id="A0A803MU66"/>
<dbReference type="GO" id="GO:0004252">
    <property type="term" value="F:serine-type endopeptidase activity"/>
    <property type="evidence" value="ECO:0007669"/>
    <property type="project" value="TreeGrafter"/>
</dbReference>
<reference evidence="1" key="2">
    <citation type="submission" date="2021-03" db="UniProtKB">
        <authorList>
            <consortium name="EnsemblPlants"/>
        </authorList>
    </citation>
    <scope>IDENTIFICATION</scope>
</reference>
<evidence type="ECO:0000313" key="2">
    <source>
        <dbReference type="Proteomes" id="UP000596660"/>
    </source>
</evidence>
<organism evidence="1 2">
    <name type="scientific">Chenopodium quinoa</name>
    <name type="common">Quinoa</name>
    <dbReference type="NCBI Taxonomy" id="63459"/>
    <lineage>
        <taxon>Eukaryota</taxon>
        <taxon>Viridiplantae</taxon>
        <taxon>Streptophyta</taxon>
        <taxon>Embryophyta</taxon>
        <taxon>Tracheophyta</taxon>
        <taxon>Spermatophyta</taxon>
        <taxon>Magnoliopsida</taxon>
        <taxon>eudicotyledons</taxon>
        <taxon>Gunneridae</taxon>
        <taxon>Pentapetalae</taxon>
        <taxon>Caryophyllales</taxon>
        <taxon>Chenopodiaceae</taxon>
        <taxon>Chenopodioideae</taxon>
        <taxon>Atripliceae</taxon>
        <taxon>Chenopodium</taxon>
    </lineage>
</organism>
<dbReference type="Proteomes" id="UP000596660">
    <property type="component" value="Unplaced"/>
</dbReference>
<keyword evidence="2" id="KW-1185">Reference proteome</keyword>
<dbReference type="Gramene" id="AUR62035288-RA">
    <property type="protein sequence ID" value="AUR62035288-RA:cds"/>
    <property type="gene ID" value="AUR62035288"/>
</dbReference>
<accession>A0A803MU66</accession>
<proteinExistence type="predicted"/>
<reference evidence="1" key="1">
    <citation type="journal article" date="2017" name="Nature">
        <title>The genome of Chenopodium quinoa.</title>
        <authorList>
            <person name="Jarvis D.E."/>
            <person name="Ho Y.S."/>
            <person name="Lightfoot D.J."/>
            <person name="Schmoeckel S.M."/>
            <person name="Li B."/>
            <person name="Borm T.J.A."/>
            <person name="Ohyanagi H."/>
            <person name="Mineta K."/>
            <person name="Michell C.T."/>
            <person name="Saber N."/>
            <person name="Kharbatia N.M."/>
            <person name="Rupper R.R."/>
            <person name="Sharp A.R."/>
            <person name="Dally N."/>
            <person name="Boughton B.A."/>
            <person name="Woo Y.H."/>
            <person name="Gao G."/>
            <person name="Schijlen E.G.W.M."/>
            <person name="Guo X."/>
            <person name="Momin A.A."/>
            <person name="Negrao S."/>
            <person name="Al-Babili S."/>
            <person name="Gehring C."/>
            <person name="Roessner U."/>
            <person name="Jung C."/>
            <person name="Murphy K."/>
            <person name="Arold S.T."/>
            <person name="Gojobori T."/>
            <person name="van der Linden C.G."/>
            <person name="van Loo E.N."/>
            <person name="Jellen E.N."/>
            <person name="Maughan P.J."/>
            <person name="Tester M."/>
        </authorList>
    </citation>
    <scope>NUCLEOTIDE SEQUENCE [LARGE SCALE GENOMIC DNA]</scope>
    <source>
        <strain evidence="1">cv. PI 614886</strain>
    </source>
</reference>
<dbReference type="EnsemblPlants" id="AUR62035288-RA">
    <property type="protein sequence ID" value="AUR62035288-RA:cds"/>
    <property type="gene ID" value="AUR62035288"/>
</dbReference>
<evidence type="ECO:0000313" key="1">
    <source>
        <dbReference type="EnsemblPlants" id="AUR62035288-RA:cds"/>
    </source>
</evidence>
<name>A0A803MU66_CHEQI</name>
<dbReference type="PANTHER" id="PTHR45980:SF18">
    <property type="entry name" value="PROTEASE DO-LIKE 9"/>
    <property type="match status" value="1"/>
</dbReference>